<dbReference type="InterPro" id="IPR014931">
    <property type="entry name" value="DUF1805"/>
</dbReference>
<dbReference type="KEGG" id="mhi:Mhar_1319"/>
<keyword evidence="2" id="KW-1185">Reference proteome</keyword>
<dbReference type="InterPro" id="IPR036493">
    <property type="entry name" value="YunC_sf"/>
</dbReference>
<dbReference type="GeneID" id="12510488"/>
<dbReference type="HOGENOM" id="CLU_160472_2_0_2"/>
<dbReference type="AlphaFoldDB" id="G7WNS3"/>
<sequence>MHHEKLTYKGGEADGYVVPLGPANLVFVVGARGMIGCGAFDVAALERFRYPAAKVKPTRGPSIADLEDLLAGEVKDANAAAASLGVAVGMSGKEALDLL</sequence>
<dbReference type="RefSeq" id="WP_014586868.1">
    <property type="nucleotide sequence ID" value="NC_017527.1"/>
</dbReference>
<dbReference type="Proteomes" id="UP000005877">
    <property type="component" value="Chromosome"/>
</dbReference>
<dbReference type="OrthoDB" id="120833at2157"/>
<dbReference type="SUPFAM" id="SSF102891">
    <property type="entry name" value="Hypothetical protein Ta1206"/>
    <property type="match status" value="1"/>
</dbReference>
<accession>G7WNS3</accession>
<proteinExistence type="predicted"/>
<gene>
    <name evidence="1" type="ordered locus">Mhar_1319</name>
</gene>
<protein>
    <recommendedName>
        <fullName evidence="3">DUF1805 domain-containing protein</fullName>
    </recommendedName>
</protein>
<evidence type="ECO:0008006" key="3">
    <source>
        <dbReference type="Google" id="ProtNLM"/>
    </source>
</evidence>
<reference evidence="1 2" key="1">
    <citation type="journal article" date="2012" name="PLoS ONE">
        <title>The genome characteristics and predicted function of methyl-group oxidation pathway in the obligate aceticlastic methanogens, Methanosaeta spp.</title>
        <authorList>
            <person name="Zhu J."/>
            <person name="Zheng H."/>
            <person name="Ai G."/>
            <person name="Zhang G."/>
            <person name="Liu D."/>
            <person name="Liu X."/>
            <person name="Dong X."/>
        </authorList>
    </citation>
    <scope>NUCLEOTIDE SEQUENCE [LARGE SCALE GENOMIC DNA]</scope>
    <source>
        <strain evidence="1 2">6Ac</strain>
    </source>
</reference>
<organism evidence="1 2">
    <name type="scientific">Methanothrix harundinacea (strain 6Ac)</name>
    <name type="common">Methanosaeta harundinacea</name>
    <dbReference type="NCBI Taxonomy" id="1110509"/>
    <lineage>
        <taxon>Archaea</taxon>
        <taxon>Methanobacteriati</taxon>
        <taxon>Methanobacteriota</taxon>
        <taxon>Stenosarchaea group</taxon>
        <taxon>Methanomicrobia</taxon>
        <taxon>Methanotrichales</taxon>
        <taxon>Methanotrichaceae</taxon>
        <taxon>Methanothrix</taxon>
    </lineage>
</organism>
<evidence type="ECO:0000313" key="1">
    <source>
        <dbReference type="EMBL" id="AET64683.1"/>
    </source>
</evidence>
<dbReference type="EMBL" id="CP003117">
    <property type="protein sequence ID" value="AET64683.1"/>
    <property type="molecule type" value="Genomic_DNA"/>
</dbReference>
<dbReference type="PATRIC" id="fig|1110509.7.peg.1463"/>
<dbReference type="Gene3D" id="3.30.1980.10">
    <property type="entry name" value="Hypothetical protein YunC"/>
    <property type="match status" value="1"/>
</dbReference>
<evidence type="ECO:0000313" key="2">
    <source>
        <dbReference type="Proteomes" id="UP000005877"/>
    </source>
</evidence>
<dbReference type="Pfam" id="PF08827">
    <property type="entry name" value="DUF1805"/>
    <property type="match status" value="1"/>
</dbReference>
<name>G7WNS3_METH6</name>